<accession>A0ABV5AK67</accession>
<dbReference type="RefSeq" id="WP_275475907.1">
    <property type="nucleotide sequence ID" value="NZ_CP162940.1"/>
</dbReference>
<evidence type="ECO:0000313" key="2">
    <source>
        <dbReference type="EMBL" id="MFB5192628.1"/>
    </source>
</evidence>
<feature type="region of interest" description="Disordered" evidence="1">
    <location>
        <begin position="79"/>
        <end position="113"/>
    </location>
</feature>
<reference evidence="2 3" key="1">
    <citation type="journal article" date="2024" name="Int. J. Mol. Sci.">
        <title>Exploration of Alicyclobacillus spp. Genome in Search of Antibiotic Resistance.</title>
        <authorList>
            <person name="Bucka-Kolendo J."/>
            <person name="Kiousi D.E."/>
            <person name="Dekowska A."/>
            <person name="Mikolajczuk-Szczyrba A."/>
            <person name="Karadedos D.M."/>
            <person name="Michael P."/>
            <person name="Galanis A."/>
            <person name="Sokolowska B."/>
        </authorList>
    </citation>
    <scope>NUCLEOTIDE SEQUENCE [LARGE SCALE GENOMIC DNA]</scope>
    <source>
        <strain evidence="2 3">KKP 3000</strain>
    </source>
</reference>
<comment type="caution">
    <text evidence="2">The sequence shown here is derived from an EMBL/GenBank/DDBJ whole genome shotgun (WGS) entry which is preliminary data.</text>
</comment>
<keyword evidence="3" id="KW-1185">Reference proteome</keyword>
<organism evidence="2 3">
    <name type="scientific">Alicyclobacillus fastidiosus</name>
    <dbReference type="NCBI Taxonomy" id="392011"/>
    <lineage>
        <taxon>Bacteria</taxon>
        <taxon>Bacillati</taxon>
        <taxon>Bacillota</taxon>
        <taxon>Bacilli</taxon>
        <taxon>Bacillales</taxon>
        <taxon>Alicyclobacillaceae</taxon>
        <taxon>Alicyclobacillus</taxon>
    </lineage>
</organism>
<gene>
    <name evidence="2" type="ORF">KKP3000_001837</name>
</gene>
<dbReference type="Proteomes" id="UP001579974">
    <property type="component" value="Unassembled WGS sequence"/>
</dbReference>
<name>A0ABV5AK67_9BACL</name>
<feature type="compositionally biased region" description="Polar residues" evidence="1">
    <location>
        <begin position="97"/>
        <end position="113"/>
    </location>
</feature>
<protein>
    <submittedName>
        <fullName evidence="2">Uncharacterized protein</fullName>
    </submittedName>
</protein>
<proteinExistence type="predicted"/>
<sequence length="113" mass="12514">MNSYFSPSFVIGSIRIGTITSASALNVGNNWPTNFESHTKHNQGFGNIHGNNHQIRDAQSFLNDPDVFDMMNISPETEIPNWMKDMIKPKPPLTKMGGNSPTESPNTTHGKMP</sequence>
<dbReference type="EMBL" id="JBDXSU010000025">
    <property type="protein sequence ID" value="MFB5192628.1"/>
    <property type="molecule type" value="Genomic_DNA"/>
</dbReference>
<evidence type="ECO:0000256" key="1">
    <source>
        <dbReference type="SAM" id="MobiDB-lite"/>
    </source>
</evidence>
<evidence type="ECO:0000313" key="3">
    <source>
        <dbReference type="Proteomes" id="UP001579974"/>
    </source>
</evidence>